<evidence type="ECO:0000259" key="3">
    <source>
        <dbReference type="PROSITE" id="PS50110"/>
    </source>
</evidence>
<dbReference type="Proteomes" id="UP000321562">
    <property type="component" value="Unassembled WGS sequence"/>
</dbReference>
<dbReference type="InterPro" id="IPR050595">
    <property type="entry name" value="Bact_response_regulator"/>
</dbReference>
<keyword evidence="1 2" id="KW-0597">Phosphoprotein</keyword>
<dbReference type="PANTHER" id="PTHR44591">
    <property type="entry name" value="STRESS RESPONSE REGULATOR PROTEIN 1"/>
    <property type="match status" value="1"/>
</dbReference>
<dbReference type="OrthoDB" id="9800897at2"/>
<dbReference type="PROSITE" id="PS50110">
    <property type="entry name" value="RESPONSE_REGULATORY"/>
    <property type="match status" value="1"/>
</dbReference>
<dbReference type="Pfam" id="PF00072">
    <property type="entry name" value="Response_reg"/>
    <property type="match status" value="1"/>
</dbReference>
<dbReference type="InterPro" id="IPR001789">
    <property type="entry name" value="Sig_transdc_resp-reg_receiver"/>
</dbReference>
<accession>A0A5C6S9A5</accession>
<dbReference type="GO" id="GO:0000160">
    <property type="term" value="P:phosphorelay signal transduction system"/>
    <property type="evidence" value="ECO:0007669"/>
    <property type="project" value="InterPro"/>
</dbReference>
<dbReference type="SMART" id="SM00448">
    <property type="entry name" value="REC"/>
    <property type="match status" value="1"/>
</dbReference>
<gene>
    <name evidence="4" type="ORF">FQV27_04520</name>
</gene>
<dbReference type="EMBL" id="VOPL01000001">
    <property type="protein sequence ID" value="TXB71117.1"/>
    <property type="molecule type" value="Genomic_DNA"/>
</dbReference>
<keyword evidence="5" id="KW-1185">Reference proteome</keyword>
<evidence type="ECO:0000313" key="5">
    <source>
        <dbReference type="Proteomes" id="UP000321562"/>
    </source>
</evidence>
<dbReference type="RefSeq" id="WP_147096604.1">
    <property type="nucleotide sequence ID" value="NZ_JBHUFH010000002.1"/>
</dbReference>
<protein>
    <submittedName>
        <fullName evidence="4">Response regulator</fullName>
    </submittedName>
</protein>
<comment type="caution">
    <text evidence="4">The sequence shown here is derived from an EMBL/GenBank/DDBJ whole genome shotgun (WGS) entry which is preliminary data.</text>
</comment>
<sequence>MSIRDQLQILVVDDMSTSRGLIVQALEAIGIKHIHLASTGEEAIGLLARQPAHLVLSDYNMPGMDGIQLLGHLRANPRTRGVGFILITGKADRQIVESGKSFGMNNFLKKPFDVQDLRSCLEAVVGRL</sequence>
<organism evidence="4 5">
    <name type="scientific">Paracoccus aurantiacus</name>
    <dbReference type="NCBI Taxonomy" id="2599412"/>
    <lineage>
        <taxon>Bacteria</taxon>
        <taxon>Pseudomonadati</taxon>
        <taxon>Pseudomonadota</taxon>
        <taxon>Alphaproteobacteria</taxon>
        <taxon>Rhodobacterales</taxon>
        <taxon>Paracoccaceae</taxon>
        <taxon>Paracoccus</taxon>
    </lineage>
</organism>
<name>A0A5C6S9A5_9RHOB</name>
<proteinExistence type="predicted"/>
<dbReference type="PANTHER" id="PTHR44591:SF3">
    <property type="entry name" value="RESPONSE REGULATORY DOMAIN-CONTAINING PROTEIN"/>
    <property type="match status" value="1"/>
</dbReference>
<evidence type="ECO:0000313" key="4">
    <source>
        <dbReference type="EMBL" id="TXB71117.1"/>
    </source>
</evidence>
<dbReference type="Gene3D" id="3.40.50.2300">
    <property type="match status" value="1"/>
</dbReference>
<dbReference type="InterPro" id="IPR011006">
    <property type="entry name" value="CheY-like_superfamily"/>
</dbReference>
<reference evidence="4 5" key="1">
    <citation type="submission" date="2019-08" db="EMBL/GenBank/DDBJ databases">
        <authorList>
            <person name="Ye J."/>
        </authorList>
    </citation>
    <scope>NUCLEOTIDE SEQUENCE [LARGE SCALE GENOMIC DNA]</scope>
    <source>
        <strain evidence="4 5">TK008</strain>
    </source>
</reference>
<dbReference type="SUPFAM" id="SSF52172">
    <property type="entry name" value="CheY-like"/>
    <property type="match status" value="1"/>
</dbReference>
<evidence type="ECO:0000256" key="2">
    <source>
        <dbReference type="PROSITE-ProRule" id="PRU00169"/>
    </source>
</evidence>
<feature type="modified residue" description="4-aspartylphosphate" evidence="2">
    <location>
        <position position="58"/>
    </location>
</feature>
<feature type="domain" description="Response regulatory" evidence="3">
    <location>
        <begin position="8"/>
        <end position="125"/>
    </location>
</feature>
<dbReference type="AlphaFoldDB" id="A0A5C6S9A5"/>
<evidence type="ECO:0000256" key="1">
    <source>
        <dbReference type="ARBA" id="ARBA00022553"/>
    </source>
</evidence>